<organism evidence="1 2">
    <name type="scientific">Leptospira wolffii</name>
    <dbReference type="NCBI Taxonomy" id="409998"/>
    <lineage>
        <taxon>Bacteria</taxon>
        <taxon>Pseudomonadati</taxon>
        <taxon>Spirochaetota</taxon>
        <taxon>Spirochaetia</taxon>
        <taxon>Leptospirales</taxon>
        <taxon>Leptospiraceae</taxon>
        <taxon>Leptospira</taxon>
    </lineage>
</organism>
<comment type="caution">
    <text evidence="1">The sequence shown here is derived from an EMBL/GenBank/DDBJ whole genome shotgun (WGS) entry which is preliminary data.</text>
</comment>
<evidence type="ECO:0000313" key="1">
    <source>
        <dbReference type="EMBL" id="MFB5738307.1"/>
    </source>
</evidence>
<evidence type="ECO:0000313" key="2">
    <source>
        <dbReference type="Proteomes" id="UP001580391"/>
    </source>
</evidence>
<accession>A0ABV5BSK3</accession>
<protein>
    <submittedName>
        <fullName evidence="1">Uncharacterized protein</fullName>
    </submittedName>
</protein>
<keyword evidence="2" id="KW-1185">Reference proteome</keyword>
<name>A0ABV5BSK3_9LEPT</name>
<reference evidence="1 2" key="1">
    <citation type="submission" date="2024-09" db="EMBL/GenBank/DDBJ databases">
        <title>Taxonomic and Genotyping Characterization of Leptospira Strains isolated from Multiple Sources in Colombia highlights the importance of intermediate species.</title>
        <authorList>
            <person name="Torres Higuera L."/>
            <person name="Rojas Tapias D."/>
            <person name="Jimenez Velasquez S."/>
            <person name="Renjifo Ibanez C."/>
        </authorList>
    </citation>
    <scope>NUCLEOTIDE SEQUENCE [LARGE SCALE GENOMIC DNA]</scope>
    <source>
        <strain evidence="1 2">Lep080</strain>
    </source>
</reference>
<sequence length="108" mass="12646">MKFLKRFLLFFAILILLTSIGLYSVYRLRILPDRLAGIYSSFAAKEGCSCVFVVRAPEEYCKDYVRQFFQPDAWILEKDSIRIEFRSFFSTFVSKASFEESQGCRLLP</sequence>
<dbReference type="Proteomes" id="UP001580391">
    <property type="component" value="Unassembled WGS sequence"/>
</dbReference>
<dbReference type="EMBL" id="JBHILJ010000013">
    <property type="protein sequence ID" value="MFB5738307.1"/>
    <property type="molecule type" value="Genomic_DNA"/>
</dbReference>
<proteinExistence type="predicted"/>
<dbReference type="RefSeq" id="WP_135698680.1">
    <property type="nucleotide sequence ID" value="NZ_JBHILI010000009.1"/>
</dbReference>
<gene>
    <name evidence="1" type="ORF">ACE5IX_17450</name>
</gene>